<dbReference type="EMBL" id="LUUL01000070">
    <property type="protein sequence ID" value="OAI26497.1"/>
    <property type="molecule type" value="Genomic_DNA"/>
</dbReference>
<dbReference type="AlphaFoldDB" id="A0AA91I6D5"/>
<proteinExistence type="predicted"/>
<evidence type="ECO:0000313" key="2">
    <source>
        <dbReference type="Proteomes" id="UP000077734"/>
    </source>
</evidence>
<comment type="caution">
    <text evidence="1">The sequence shown here is derived from an EMBL/GenBank/DDBJ whole genome shotgun (WGS) entry which is preliminary data.</text>
</comment>
<organism evidence="1 2">
    <name type="scientific">Methylomonas koyamae</name>
    <dbReference type="NCBI Taxonomy" id="702114"/>
    <lineage>
        <taxon>Bacteria</taxon>
        <taxon>Pseudomonadati</taxon>
        <taxon>Pseudomonadota</taxon>
        <taxon>Gammaproteobacteria</taxon>
        <taxon>Methylococcales</taxon>
        <taxon>Methylococcaceae</taxon>
        <taxon>Methylomonas</taxon>
    </lineage>
</organism>
<reference evidence="1 2" key="1">
    <citation type="submission" date="2016-03" db="EMBL/GenBank/DDBJ databases">
        <authorList>
            <person name="Heylen K."/>
            <person name="De Vos P."/>
            <person name="Vekeman B."/>
        </authorList>
    </citation>
    <scope>NUCLEOTIDE SEQUENCE [LARGE SCALE GENOMIC DNA]</scope>
    <source>
        <strain evidence="1 2">R-49807</strain>
    </source>
</reference>
<accession>A0AA91I6D5</accession>
<gene>
    <name evidence="1" type="ORF">A1356_11210</name>
</gene>
<evidence type="ECO:0000313" key="1">
    <source>
        <dbReference type="EMBL" id="OAI26497.1"/>
    </source>
</evidence>
<protein>
    <submittedName>
        <fullName evidence="1">Uncharacterized protein</fullName>
    </submittedName>
</protein>
<keyword evidence="2" id="KW-1185">Reference proteome</keyword>
<sequence length="179" mass="20795">MTLRVLIFLAISWLWGCAAEPLRQSAWPETLPFPAEFAEHYRQDRRNAEQQSLEQYLTWVERFYQGWELYPTGWNRISQDLAGKITDPGIKREIEAKLRRLGIAIAAEWAKDNAVRRITTRHVGIWGNALQKSAERAEIAAIIDRVLDDVDNLLNNRIAADIITENRFYTEEDVLNEIN</sequence>
<dbReference type="RefSeq" id="WP_064026994.1">
    <property type="nucleotide sequence ID" value="NZ_LUUL01000070.1"/>
</dbReference>
<dbReference type="Proteomes" id="UP000077734">
    <property type="component" value="Unassembled WGS sequence"/>
</dbReference>
<name>A0AA91I6D5_9GAMM</name>